<dbReference type="SUPFAM" id="SSF54001">
    <property type="entry name" value="Cysteine proteinases"/>
    <property type="match status" value="1"/>
</dbReference>
<comment type="caution">
    <text evidence="1">The sequence shown here is derived from an EMBL/GenBank/DDBJ whole genome shotgun (WGS) entry which is preliminary data.</text>
</comment>
<keyword evidence="2" id="KW-1185">Reference proteome</keyword>
<dbReference type="Gramene" id="PHT72788">
    <property type="protein sequence ID" value="PHT72788"/>
    <property type="gene ID" value="T459_23573"/>
</dbReference>
<evidence type="ECO:0000313" key="2">
    <source>
        <dbReference type="Proteomes" id="UP000222542"/>
    </source>
</evidence>
<gene>
    <name evidence="1" type="ORF">T459_23573</name>
</gene>
<dbReference type="Proteomes" id="UP000222542">
    <property type="component" value="Unassembled WGS sequence"/>
</dbReference>
<sequence length="68" mass="7769">MNFPIFSRKCRALGFDLLQQEVMGGKQVNPHLFLQVVMEPSEKCFSTDAQSDPAEFMLWLLKALHADL</sequence>
<name>A0A2G2YSP5_CAPAN</name>
<dbReference type="EMBL" id="AYRZ02000009">
    <property type="protein sequence ID" value="PHT72788.1"/>
    <property type="molecule type" value="Genomic_DNA"/>
</dbReference>
<accession>A0A2G2YSP5</accession>
<organism evidence="1 2">
    <name type="scientific">Capsicum annuum</name>
    <name type="common">Capsicum pepper</name>
    <dbReference type="NCBI Taxonomy" id="4072"/>
    <lineage>
        <taxon>Eukaryota</taxon>
        <taxon>Viridiplantae</taxon>
        <taxon>Streptophyta</taxon>
        <taxon>Embryophyta</taxon>
        <taxon>Tracheophyta</taxon>
        <taxon>Spermatophyta</taxon>
        <taxon>Magnoliopsida</taxon>
        <taxon>eudicotyledons</taxon>
        <taxon>Gunneridae</taxon>
        <taxon>Pentapetalae</taxon>
        <taxon>asterids</taxon>
        <taxon>lamiids</taxon>
        <taxon>Solanales</taxon>
        <taxon>Solanaceae</taxon>
        <taxon>Solanoideae</taxon>
        <taxon>Capsiceae</taxon>
        <taxon>Capsicum</taxon>
    </lineage>
</organism>
<dbReference type="AlphaFoldDB" id="A0A2G2YSP5"/>
<dbReference type="STRING" id="4072.A0A2G2YSP5"/>
<dbReference type="SMR" id="A0A2G2YSP5"/>
<reference evidence="1 2" key="1">
    <citation type="journal article" date="2014" name="Nat. Genet.">
        <title>Genome sequence of the hot pepper provides insights into the evolution of pungency in Capsicum species.</title>
        <authorList>
            <person name="Kim S."/>
            <person name="Park M."/>
            <person name="Yeom S.I."/>
            <person name="Kim Y.M."/>
            <person name="Lee J.M."/>
            <person name="Lee H.A."/>
            <person name="Seo E."/>
            <person name="Choi J."/>
            <person name="Cheong K."/>
            <person name="Kim K.T."/>
            <person name="Jung K."/>
            <person name="Lee G.W."/>
            <person name="Oh S.K."/>
            <person name="Bae C."/>
            <person name="Kim S.B."/>
            <person name="Lee H.Y."/>
            <person name="Kim S.Y."/>
            <person name="Kim M.S."/>
            <person name="Kang B.C."/>
            <person name="Jo Y.D."/>
            <person name="Yang H.B."/>
            <person name="Jeong H.J."/>
            <person name="Kang W.H."/>
            <person name="Kwon J.K."/>
            <person name="Shin C."/>
            <person name="Lim J.Y."/>
            <person name="Park J.H."/>
            <person name="Huh J.H."/>
            <person name="Kim J.S."/>
            <person name="Kim B.D."/>
            <person name="Cohen O."/>
            <person name="Paran I."/>
            <person name="Suh M.C."/>
            <person name="Lee S.B."/>
            <person name="Kim Y.K."/>
            <person name="Shin Y."/>
            <person name="Noh S.J."/>
            <person name="Park J."/>
            <person name="Seo Y.S."/>
            <person name="Kwon S.Y."/>
            <person name="Kim H.A."/>
            <person name="Park J.M."/>
            <person name="Kim H.J."/>
            <person name="Choi S.B."/>
            <person name="Bosland P.W."/>
            <person name="Reeves G."/>
            <person name="Jo S.H."/>
            <person name="Lee B.W."/>
            <person name="Cho H.T."/>
            <person name="Choi H.S."/>
            <person name="Lee M.S."/>
            <person name="Yu Y."/>
            <person name="Do Choi Y."/>
            <person name="Park B.S."/>
            <person name="van Deynze A."/>
            <person name="Ashrafi H."/>
            <person name="Hill T."/>
            <person name="Kim W.T."/>
            <person name="Pai H.S."/>
            <person name="Ahn H.K."/>
            <person name="Yeam I."/>
            <person name="Giovannoni J.J."/>
            <person name="Rose J.K."/>
            <person name="Sorensen I."/>
            <person name="Lee S.J."/>
            <person name="Kim R.W."/>
            <person name="Choi I.Y."/>
            <person name="Choi B.S."/>
            <person name="Lim J.S."/>
            <person name="Lee Y.H."/>
            <person name="Choi D."/>
        </authorList>
    </citation>
    <scope>NUCLEOTIDE SEQUENCE [LARGE SCALE GENOMIC DNA]</scope>
    <source>
        <strain evidence="2">cv. CM334</strain>
    </source>
</reference>
<dbReference type="Gene3D" id="3.90.70.10">
    <property type="entry name" value="Cysteine proteinases"/>
    <property type="match status" value="1"/>
</dbReference>
<dbReference type="InterPro" id="IPR038765">
    <property type="entry name" value="Papain-like_cys_pep_sf"/>
</dbReference>
<reference evidence="1 2" key="2">
    <citation type="journal article" date="2017" name="Genome Biol.">
        <title>New reference genome sequences of hot pepper reveal the massive evolution of plant disease-resistance genes by retroduplication.</title>
        <authorList>
            <person name="Kim S."/>
            <person name="Park J."/>
            <person name="Yeom S.I."/>
            <person name="Kim Y.M."/>
            <person name="Seo E."/>
            <person name="Kim K.T."/>
            <person name="Kim M.S."/>
            <person name="Lee J.M."/>
            <person name="Cheong K."/>
            <person name="Shin H.S."/>
            <person name="Kim S.B."/>
            <person name="Han K."/>
            <person name="Lee J."/>
            <person name="Park M."/>
            <person name="Lee H.A."/>
            <person name="Lee H.Y."/>
            <person name="Lee Y."/>
            <person name="Oh S."/>
            <person name="Lee J.H."/>
            <person name="Choi E."/>
            <person name="Choi E."/>
            <person name="Lee S.E."/>
            <person name="Jeon J."/>
            <person name="Kim H."/>
            <person name="Choi G."/>
            <person name="Song H."/>
            <person name="Lee J."/>
            <person name="Lee S.C."/>
            <person name="Kwon J.K."/>
            <person name="Lee H.Y."/>
            <person name="Koo N."/>
            <person name="Hong Y."/>
            <person name="Kim R.W."/>
            <person name="Kang W.H."/>
            <person name="Huh J.H."/>
            <person name="Kang B.C."/>
            <person name="Yang T.J."/>
            <person name="Lee Y.H."/>
            <person name="Bennetzen J.L."/>
            <person name="Choi D."/>
        </authorList>
    </citation>
    <scope>NUCLEOTIDE SEQUENCE [LARGE SCALE GENOMIC DNA]</scope>
    <source>
        <strain evidence="2">cv. CM334</strain>
    </source>
</reference>
<proteinExistence type="predicted"/>
<evidence type="ECO:0000313" key="1">
    <source>
        <dbReference type="EMBL" id="PHT72788.1"/>
    </source>
</evidence>
<protein>
    <submittedName>
        <fullName evidence="1">Uncharacterized protein</fullName>
    </submittedName>
</protein>